<feature type="region of interest" description="Disordered" evidence="1">
    <location>
        <begin position="811"/>
        <end position="840"/>
    </location>
</feature>
<organism evidence="3 4">
    <name type="scientific">Teladorsagia circumcincta</name>
    <name type="common">Brown stomach worm</name>
    <name type="synonym">Ostertagia circumcincta</name>
    <dbReference type="NCBI Taxonomy" id="45464"/>
    <lineage>
        <taxon>Eukaryota</taxon>
        <taxon>Metazoa</taxon>
        <taxon>Ecdysozoa</taxon>
        <taxon>Nematoda</taxon>
        <taxon>Chromadorea</taxon>
        <taxon>Rhabditida</taxon>
        <taxon>Rhabditina</taxon>
        <taxon>Rhabditomorpha</taxon>
        <taxon>Strongyloidea</taxon>
        <taxon>Trichostrongylidae</taxon>
        <taxon>Teladorsagia</taxon>
    </lineage>
</organism>
<dbReference type="InterPro" id="IPR037197">
    <property type="entry name" value="WWE_dom_sf"/>
</dbReference>
<keyword evidence="4" id="KW-1185">Reference proteome</keyword>
<dbReference type="SMART" id="SM00165">
    <property type="entry name" value="UBA"/>
    <property type="match status" value="1"/>
</dbReference>
<feature type="domain" description="UBA" evidence="2">
    <location>
        <begin position="846"/>
        <end position="886"/>
    </location>
</feature>
<sequence length="1554" mass="170701">MKRNALNTPGKPSVALSTALLSFIYHLSNNDPGGETLAACGLTQTLLSVISHHALPLDQATLATRCTRITDNFTTIDVTGFNNCKGMDICIDRLIYEVDECRKEQPFVIDTTGDVDDDTVGSVFVRAPVIGKTCHPQRSGLIKALITFIKRAIQDTQFQDSVRHRLKQFKAYAPFDHVFNIVLSIKFIVTMKKKRSEMNEAAQGIGSSLDDLLRHQPTLKPLMLNSVLGMLDRLVELGNNPPPNTRIVMALSRSASKAASQSFGSGSNTPNVEQLPMSPPEIEEMSDDDDEAEMSMDELSGVGQCVADKMGLEMDCPSDAKDGTRLLPLGDYLLIFTKIFEAIITQVAAADLVEGFVEKNGVEKILSLCNLPSLAADLAASTFSASVGCIVKFVLQHVKAGDKLMLSIMEVFLQSINPFVMRTSRGYSESNGSGASLLVPLGDEGIVTAITSMSNAVPILSMLTKNNSLSVPGTQGDLRNRVWDAWLTDTGKRLHTGFRKVSRVLAWETALLKMIEPTKAVATTQTDPSEIEALSVGTSTPINHSSSEPNNVMSVAVDPPATAARQPAWAMAGITQAENAFWHRHKNVADMVIKANKTVSEFLSQLSRSCFVPTRRNRRYDFSASTMTKSAQQMADEVFAGFFRDLKWTCHKVPEGGPIPPMEFGRLQEVIAQMSVALFDDRRQPFHAMLQRFYTSGCHNAFCDLMIHKLAPALGSDYNDWLELAFLEWFRLASKLAHKQNMLNTMYRQPQPLTIEFDPKKYLKLVHNDFFRAFCVLFAKLSDEKVDLKCCQTLCETAISVYKDVAHSLTPASEENQRASNDELGDSLRSQAADGEESQRDAVLRQLLPEGSVSLLVDMGFPHELVVQALEETGSTEGATEWLINRNAAGLQQSLERSNDVGDLEEGEFVDANLPFLLGVAVSSSSGTSEEREARRAAGTSSSVDAEDPVEMPIITPLKELNIDTDLSISRACIELMPLCKRLMELGSDLVFSCADLVSGMIITMAQSVMSGPSEHAVRVLSTRIHFACLLFDYVADEYLEASASQPMVSTMLLLLGFVYDNFDVDYMQNGLLSPVVLWLDLHDKAKRALKRRTILKSASPQLKWSYHAEEERISAGRSHKKWQPYSPLNQLQLNKAFFSGKTTCVIKIPRKEKDFTVDFTLMKQNDGLACHQAVFAELPDGAEIDIETLMKSQGGIAAVLQLRCSTTPSTSVLTSLIIRQCIDDENMMAQVMEKSVRVVTNPVQSTPLSEYLGMSENKPKDWCETLNKLAPLSTRLFNYCSANVFMVNGHLKAASRWGTQEWYVEQFLNISRGAILSLLAELVKSYPGVASLICEAKEDGQSVIHQLIEHFIDGSQEKDTLGSLKTLISILAACNHSPKAQESLVSDMKASLLAVGNSSLSSSAICSKEAIDTVNTVLKTLETLMRTTNSSNSSANAASITHGARNVARAQASDNEAVINAAVADAVRIPSPSNSRDAALSHAIDLGLLANNLLNDARELSNEQDDRSDPMLVRVSDNVYLSDNDQPQENDHHRGEVMDEEMDEEAVGLFRVV</sequence>
<dbReference type="Gene3D" id="1.10.8.10">
    <property type="entry name" value="DNA helicase RuvA subunit, C-terminal domain"/>
    <property type="match status" value="1"/>
</dbReference>
<dbReference type="SUPFAM" id="SSF46934">
    <property type="entry name" value="UBA-like"/>
    <property type="match status" value="1"/>
</dbReference>
<evidence type="ECO:0000256" key="1">
    <source>
        <dbReference type="SAM" id="MobiDB-lite"/>
    </source>
</evidence>
<dbReference type="InterPro" id="IPR009060">
    <property type="entry name" value="UBA-like_sf"/>
</dbReference>
<dbReference type="EMBL" id="KZ348609">
    <property type="protein sequence ID" value="PIO65943.1"/>
    <property type="molecule type" value="Genomic_DNA"/>
</dbReference>
<dbReference type="OrthoDB" id="423283at2759"/>
<dbReference type="InterPro" id="IPR004170">
    <property type="entry name" value="WWE_dom"/>
</dbReference>
<accession>A0A2G9U6U3</accession>
<dbReference type="Pfam" id="PF06025">
    <property type="entry name" value="DUF913"/>
    <property type="match status" value="1"/>
</dbReference>
<dbReference type="Pfam" id="PF02825">
    <property type="entry name" value="WWE"/>
    <property type="match status" value="1"/>
</dbReference>
<reference evidence="3 4" key="1">
    <citation type="submission" date="2015-09" db="EMBL/GenBank/DDBJ databases">
        <title>Draft genome of the parasitic nematode Teladorsagia circumcincta isolate WARC Sus (inbred).</title>
        <authorList>
            <person name="Mitreva M."/>
        </authorList>
    </citation>
    <scope>NUCLEOTIDE SEQUENCE [LARGE SCALE GENOMIC DNA]</scope>
    <source>
        <strain evidence="3 4">S</strain>
    </source>
</reference>
<dbReference type="InterPro" id="IPR015940">
    <property type="entry name" value="UBA"/>
</dbReference>
<evidence type="ECO:0000313" key="4">
    <source>
        <dbReference type="Proteomes" id="UP000230423"/>
    </source>
</evidence>
<gene>
    <name evidence="3" type="ORF">TELCIR_12357</name>
</gene>
<feature type="region of interest" description="Disordered" evidence="1">
    <location>
        <begin position="259"/>
        <end position="289"/>
    </location>
</feature>
<feature type="compositionally biased region" description="Polar residues" evidence="1">
    <location>
        <begin position="259"/>
        <end position="272"/>
    </location>
</feature>
<dbReference type="Proteomes" id="UP000230423">
    <property type="component" value="Unassembled WGS sequence"/>
</dbReference>
<dbReference type="PROSITE" id="PS50030">
    <property type="entry name" value="UBA"/>
    <property type="match status" value="1"/>
</dbReference>
<dbReference type="InterPro" id="IPR010314">
    <property type="entry name" value="E3_Ub_ligase_DUF913"/>
</dbReference>
<dbReference type="Gene3D" id="3.30.720.50">
    <property type="match status" value="1"/>
</dbReference>
<evidence type="ECO:0000259" key="2">
    <source>
        <dbReference type="PROSITE" id="PS50030"/>
    </source>
</evidence>
<dbReference type="SUPFAM" id="SSF117839">
    <property type="entry name" value="WWE domain"/>
    <property type="match status" value="1"/>
</dbReference>
<feature type="region of interest" description="Disordered" evidence="1">
    <location>
        <begin position="1520"/>
        <end position="1540"/>
    </location>
</feature>
<proteinExistence type="predicted"/>
<protein>
    <submittedName>
        <fullName evidence="3">UBA/TS-N domain protein</fullName>
    </submittedName>
</protein>
<name>A0A2G9U6U3_TELCI</name>
<evidence type="ECO:0000313" key="3">
    <source>
        <dbReference type="EMBL" id="PIO65943.1"/>
    </source>
</evidence>
<dbReference type="Pfam" id="PF00627">
    <property type="entry name" value="UBA"/>
    <property type="match status" value="1"/>
</dbReference>